<dbReference type="OrthoDB" id="3270451at2759"/>
<feature type="compositionally biased region" description="Low complexity" evidence="1">
    <location>
        <begin position="543"/>
        <end position="553"/>
    </location>
</feature>
<evidence type="ECO:0000313" key="2">
    <source>
        <dbReference type="EMBL" id="GLB43028.1"/>
    </source>
</evidence>
<feature type="compositionally biased region" description="Acidic residues" evidence="1">
    <location>
        <begin position="1195"/>
        <end position="1208"/>
    </location>
</feature>
<feature type="region of interest" description="Disordered" evidence="1">
    <location>
        <begin position="360"/>
        <end position="382"/>
    </location>
</feature>
<reference evidence="2" key="1">
    <citation type="submission" date="2022-07" db="EMBL/GenBank/DDBJ databases">
        <title>The genome of Lyophyllum shimeji provides insight into the initial evolution of ectomycorrhizal fungal genome.</title>
        <authorList>
            <person name="Kobayashi Y."/>
            <person name="Shibata T."/>
            <person name="Hirakawa H."/>
            <person name="Shigenobu S."/>
            <person name="Nishiyama T."/>
            <person name="Yamada A."/>
            <person name="Hasebe M."/>
            <person name="Kawaguchi M."/>
        </authorList>
    </citation>
    <scope>NUCLEOTIDE SEQUENCE</scope>
    <source>
        <strain evidence="2">AT787</strain>
    </source>
</reference>
<comment type="caution">
    <text evidence="2">The sequence shown here is derived from an EMBL/GenBank/DDBJ whole genome shotgun (WGS) entry which is preliminary data.</text>
</comment>
<feature type="compositionally biased region" description="Acidic residues" evidence="1">
    <location>
        <begin position="1169"/>
        <end position="1187"/>
    </location>
</feature>
<evidence type="ECO:0000256" key="1">
    <source>
        <dbReference type="SAM" id="MobiDB-lite"/>
    </source>
</evidence>
<dbReference type="AlphaFoldDB" id="A0A9P3URV1"/>
<evidence type="ECO:0000313" key="3">
    <source>
        <dbReference type="Proteomes" id="UP001063166"/>
    </source>
</evidence>
<dbReference type="EMBL" id="BRPK01000012">
    <property type="protein sequence ID" value="GLB43028.1"/>
    <property type="molecule type" value="Genomic_DNA"/>
</dbReference>
<protein>
    <recommendedName>
        <fullName evidence="4">JmjC domain-containing protein</fullName>
    </recommendedName>
</protein>
<sequence>MSLAPAVQHVRVNNAVFASYPWSTESICRVVDLLALLGPDSPVYALASKLMELEKRNIPAVREDQYSLFAEQMRGRPITCASPDQAIESLYKTLMAYRLLDLELSRRGAAMRVFSPGPDLPVVSKHTKTPFEDLNDLQKIIKRSSKDLAARDKALAKKMKTATPTTPLSTSSSNPLMTLYAHFAKSVHKSRLTHTVINLSSAALHLAYLLRGNVYLPSETRLIEEFITSSSDDHEQMEHIRSEYGTGTQGCSTIMHRTLFLALAVSPLMLLLPRSYDQFVGKAAILQSWSQFGSIVRPPSVVAADTAIWKVLFAATKGGDVLAELRVALSDLEPVLGGATSAWFTLTKDKSLLRAPTASTSGLADIDSDNEDGPSASCGPPDEIVSVLNPLVQGSSATAGTVLAPSVENPSTQAESSERAEVTAALAPADGVTPLRPSDGPSDEPSGGIVGTSGCPASPVTAGDTALLPASDLRHRSPEPDATSLDEALPASAVGAGSDVDMSSDLTDAPPSRSPSLPAVVKRPVPSTKPVTRGSKKGERSAPKPSYSSSLSKPLKRRAKIIKKETAPGIPKVPRKPTFIDLTLEDSDNEISDQRLDVNPDTGFTTGDVRVSYPLAGSSVFYTWMPKFHLPTDIKWFYDLDSAVRRSASRPAPIRQITHGEYVSLGPADVMDILRSHACIVVVDQPHVDAGFTPATFSEFCRLDEPTTIHDFSIVNGPRTRKGTVLDLLKASRLPNPPALSALHLPSAYDMYPNLPFSSDWAVWRQVQGEAYCRYTELYPVPHMRWAIASTGSANHFWHFDANGLLTFLRVETGIKFWYIAVPKDGDFRVFMQPEVMTKFELDESNEDLWDVYVIVLHPGTLLIMRPSLPHCVVTPEPAICSGGHAIAVATISDSVVGTYHHFIGAASYTNTDHFHASHSVLMRLLVFFQLKLFADPPESSPHMPDISTWDGFLTVIYLCIYFELVSALVGWDYSNDIRGFEASIKNRSRARDLLYHVFSRYKFVGPSGTLTGLDAFELIYSEFLAHHARLLVRYKELAVKRNVKGVDTSRTVSSVAAAVFDCIRGGPASSIYADVAPGDAPGSFAWHGPTYVIQPNSEPVEYDFPYRHGYVYGDIKAAESLGFNIDPVFLGALFAVDETREDDEDDGDDDSDDDDEDDVDSENMSMNDADDDSDGDGDSGKDDDSDGGGNSEDRGDDSDRDANDDGGVDGSRSDDGDDEEESDEDAIHVRSSRPETSQKRTRSGSRTQDVSARKKARHGPDFDSRM</sequence>
<dbReference type="Gene3D" id="2.60.120.650">
    <property type="entry name" value="Cupin"/>
    <property type="match status" value="1"/>
</dbReference>
<evidence type="ECO:0008006" key="4">
    <source>
        <dbReference type="Google" id="ProtNLM"/>
    </source>
</evidence>
<keyword evidence="3" id="KW-1185">Reference proteome</keyword>
<feature type="region of interest" description="Disordered" evidence="1">
    <location>
        <begin position="399"/>
        <end position="464"/>
    </location>
</feature>
<name>A0A9P3URV1_LYOSH</name>
<feature type="region of interest" description="Disordered" evidence="1">
    <location>
        <begin position="1141"/>
        <end position="1267"/>
    </location>
</feature>
<organism evidence="2 3">
    <name type="scientific">Lyophyllum shimeji</name>
    <name type="common">Hon-shimeji</name>
    <name type="synonym">Tricholoma shimeji</name>
    <dbReference type="NCBI Taxonomy" id="47721"/>
    <lineage>
        <taxon>Eukaryota</taxon>
        <taxon>Fungi</taxon>
        <taxon>Dikarya</taxon>
        <taxon>Basidiomycota</taxon>
        <taxon>Agaricomycotina</taxon>
        <taxon>Agaricomycetes</taxon>
        <taxon>Agaricomycetidae</taxon>
        <taxon>Agaricales</taxon>
        <taxon>Tricholomatineae</taxon>
        <taxon>Lyophyllaceae</taxon>
        <taxon>Lyophyllum</taxon>
    </lineage>
</organism>
<accession>A0A9P3URV1</accession>
<feature type="compositionally biased region" description="Acidic residues" evidence="1">
    <location>
        <begin position="1141"/>
        <end position="1162"/>
    </location>
</feature>
<proteinExistence type="predicted"/>
<dbReference type="SUPFAM" id="SSF51197">
    <property type="entry name" value="Clavaminate synthase-like"/>
    <property type="match status" value="1"/>
</dbReference>
<feature type="region of interest" description="Disordered" evidence="1">
    <location>
        <begin position="495"/>
        <end position="555"/>
    </location>
</feature>
<feature type="compositionally biased region" description="Basic and acidic residues" evidence="1">
    <location>
        <begin position="1226"/>
        <end position="1239"/>
    </location>
</feature>
<feature type="compositionally biased region" description="Acidic residues" evidence="1">
    <location>
        <begin position="1216"/>
        <end position="1225"/>
    </location>
</feature>
<dbReference type="Proteomes" id="UP001063166">
    <property type="component" value="Unassembled WGS sequence"/>
</dbReference>
<gene>
    <name evidence="2" type="ORF">LshimejAT787_1204770</name>
</gene>